<dbReference type="InterPro" id="IPR021622">
    <property type="entry name" value="Afadin/alpha-actinin-bd"/>
</dbReference>
<feature type="coiled-coil region" evidence="3">
    <location>
        <begin position="117"/>
        <end position="197"/>
    </location>
</feature>
<dbReference type="AlphaFoldDB" id="A0A448YN81"/>
<evidence type="ECO:0000256" key="1">
    <source>
        <dbReference type="ARBA" id="ARBA00009291"/>
    </source>
</evidence>
<sequence length="246" mass="28327">MADDNGKSQKVRSSPSSTLPHNSISSIRNGARVINDKLLAKGYFSTRPEKLKRLLFLSLDKEELQKSDDITAENDRNVINIIFSLLDSLEVSSLYKESSLKAMADKDGQSGSLHAQISRLERQMTLKTKEIQSLHRENLRGKLDLESAQAKVTNLTNKNRDWERNFQVYSSEVDRELRRNEIEIDQLSTRLSRNQQRLKRRIPDEVVDVKRPRLDNNDGLISLIDENNRLRAQGNAYLCFCHKLYA</sequence>
<dbReference type="Pfam" id="PF11559">
    <property type="entry name" value="ADIP"/>
    <property type="match status" value="1"/>
</dbReference>
<evidence type="ECO:0000313" key="5">
    <source>
        <dbReference type="EMBL" id="VEU22370.1"/>
    </source>
</evidence>
<organism evidence="5 6">
    <name type="scientific">Brettanomyces naardenensis</name>
    <name type="common">Yeast</name>
    <dbReference type="NCBI Taxonomy" id="13370"/>
    <lineage>
        <taxon>Eukaryota</taxon>
        <taxon>Fungi</taxon>
        <taxon>Dikarya</taxon>
        <taxon>Ascomycota</taxon>
        <taxon>Saccharomycotina</taxon>
        <taxon>Pichiomycetes</taxon>
        <taxon>Pichiales</taxon>
        <taxon>Pichiaceae</taxon>
        <taxon>Brettanomyces</taxon>
    </lineage>
</organism>
<keyword evidence="2 3" id="KW-0175">Coiled coil</keyword>
<gene>
    <name evidence="5" type="ORF">BRENAR_LOCUS3101</name>
</gene>
<reference evidence="5 6" key="1">
    <citation type="submission" date="2018-12" db="EMBL/GenBank/DDBJ databases">
        <authorList>
            <person name="Tiukova I."/>
            <person name="Dainat J."/>
        </authorList>
    </citation>
    <scope>NUCLEOTIDE SEQUENCE [LARGE SCALE GENOMIC DNA]</scope>
</reference>
<dbReference type="InParanoid" id="A0A448YN81"/>
<comment type="similarity">
    <text evidence="1">Belongs to the ADIP family.</text>
</comment>
<feature type="non-terminal residue" evidence="5">
    <location>
        <position position="246"/>
    </location>
</feature>
<evidence type="ECO:0000313" key="6">
    <source>
        <dbReference type="Proteomes" id="UP000290900"/>
    </source>
</evidence>
<evidence type="ECO:0000256" key="3">
    <source>
        <dbReference type="SAM" id="Coils"/>
    </source>
</evidence>
<keyword evidence="6" id="KW-1185">Reference proteome</keyword>
<proteinExistence type="inferred from homology"/>
<dbReference type="OrthoDB" id="312015at2759"/>
<feature type="region of interest" description="Disordered" evidence="4">
    <location>
        <begin position="1"/>
        <end position="24"/>
    </location>
</feature>
<dbReference type="Proteomes" id="UP000290900">
    <property type="component" value="Unassembled WGS sequence"/>
</dbReference>
<evidence type="ECO:0000256" key="4">
    <source>
        <dbReference type="SAM" id="MobiDB-lite"/>
    </source>
</evidence>
<protein>
    <submittedName>
        <fullName evidence="5">DEKNAAC103552</fullName>
    </submittedName>
</protein>
<feature type="compositionally biased region" description="Polar residues" evidence="4">
    <location>
        <begin position="11"/>
        <end position="24"/>
    </location>
</feature>
<evidence type="ECO:0000256" key="2">
    <source>
        <dbReference type="ARBA" id="ARBA00023054"/>
    </source>
</evidence>
<dbReference type="EMBL" id="CAACVR010000023">
    <property type="protein sequence ID" value="VEU22370.1"/>
    <property type="molecule type" value="Genomic_DNA"/>
</dbReference>
<name>A0A448YN81_BRENA</name>
<accession>A0A448YN81</accession>